<dbReference type="Pfam" id="PF11185">
    <property type="entry name" value="DUF2971"/>
    <property type="match status" value="1"/>
</dbReference>
<dbReference type="EMBL" id="JAFCXS010000012">
    <property type="protein sequence ID" value="MBM0748735.1"/>
    <property type="molecule type" value="Genomic_DNA"/>
</dbReference>
<accession>A0ABS1Z8G8</accession>
<evidence type="ECO:0000313" key="1">
    <source>
        <dbReference type="EMBL" id="MBM0748735.1"/>
    </source>
</evidence>
<dbReference type="InterPro" id="IPR021352">
    <property type="entry name" value="DUF2971"/>
</dbReference>
<proteinExistence type="predicted"/>
<gene>
    <name evidence="1" type="ORF">JJB79_15150</name>
</gene>
<name>A0ABS1Z8G8_9GAMM</name>
<reference evidence="1 2" key="1">
    <citation type="submission" date="2021-01" db="EMBL/GenBank/DDBJ databases">
        <title>Complete genome sequence of Pantoea eucrina OB49, a heavy metal tolerant bacterium with PGPR potential isolated from wheat in Algeria.</title>
        <authorList>
            <person name="Lekired A."/>
            <person name="Ouzari I.H."/>
        </authorList>
    </citation>
    <scope>NUCLEOTIDE SEQUENCE [LARGE SCALE GENOMIC DNA]</scope>
    <source>
        <strain evidence="1 2">OB49</strain>
    </source>
</reference>
<dbReference type="Proteomes" id="UP000809137">
    <property type="component" value="Unassembled WGS sequence"/>
</dbReference>
<keyword evidence="2" id="KW-1185">Reference proteome</keyword>
<dbReference type="RefSeq" id="WP_203025717.1">
    <property type="nucleotide sequence ID" value="NZ_JAFCXS010000012.1"/>
</dbReference>
<organism evidence="1 2">
    <name type="scientific">Pantoea eucrina</name>
    <dbReference type="NCBI Taxonomy" id="472693"/>
    <lineage>
        <taxon>Bacteria</taxon>
        <taxon>Pseudomonadati</taxon>
        <taxon>Pseudomonadota</taxon>
        <taxon>Gammaproteobacteria</taxon>
        <taxon>Enterobacterales</taxon>
        <taxon>Erwiniaceae</taxon>
        <taxon>Pantoea</taxon>
    </lineage>
</organism>
<sequence length="292" mass="33786">MLFKYCPITEYSVSSLVKNTLYLNHLNRMNDSAEGFCSVVSGFPDYNEKGQRYDLILKTWCGESGWLPSEDEYREYIDSMREIEPSVPDLLDSARISCFTNTATNPTMWAHYARDRTGICIEFDEEKFNELEEMYVFDVKYVKHPPSIDTAVLTLIGDQIEFNNDAMYKGYTDGFEQLYEEAFEEGRSILWEIFNGMIATKSQEWSYEQEKRLIYLLSFPDEEQLAKKNKDGINISLPKDCIKSVILGERTSDHDKEIIVKAIKDSGAGIKLKKVVRKQGEYLLTIVDESFD</sequence>
<protein>
    <submittedName>
        <fullName evidence="1">DUF2971 domain-containing protein</fullName>
    </submittedName>
</protein>
<comment type="caution">
    <text evidence="1">The sequence shown here is derived from an EMBL/GenBank/DDBJ whole genome shotgun (WGS) entry which is preliminary data.</text>
</comment>
<evidence type="ECO:0000313" key="2">
    <source>
        <dbReference type="Proteomes" id="UP000809137"/>
    </source>
</evidence>